<reference evidence="2" key="1">
    <citation type="submission" date="2019-07" db="EMBL/GenBank/DDBJ databases">
        <title>Annotation for the trematode Paragonimus miyazaki's.</title>
        <authorList>
            <person name="Choi Y.-J."/>
        </authorList>
    </citation>
    <scope>NUCLEOTIDE SEQUENCE</scope>
    <source>
        <strain evidence="2">Japan</strain>
    </source>
</reference>
<dbReference type="PANTHER" id="PTHR34153:SF2">
    <property type="entry name" value="SI:CH211-262H13.3-RELATED"/>
    <property type="match status" value="1"/>
</dbReference>
<accession>A0A8S9YF92</accession>
<evidence type="ECO:0000259" key="1">
    <source>
        <dbReference type="Pfam" id="PF16064"/>
    </source>
</evidence>
<gene>
    <name evidence="2" type="ORF">EG68_12627</name>
</gene>
<feature type="non-terminal residue" evidence="2">
    <location>
        <position position="1"/>
    </location>
</feature>
<organism evidence="2 3">
    <name type="scientific">Paragonimus skrjabini miyazakii</name>
    <dbReference type="NCBI Taxonomy" id="59628"/>
    <lineage>
        <taxon>Eukaryota</taxon>
        <taxon>Metazoa</taxon>
        <taxon>Spiralia</taxon>
        <taxon>Lophotrochozoa</taxon>
        <taxon>Platyhelminthes</taxon>
        <taxon>Trematoda</taxon>
        <taxon>Digenea</taxon>
        <taxon>Plagiorchiida</taxon>
        <taxon>Troglotremata</taxon>
        <taxon>Troglotrematidae</taxon>
        <taxon>Paragonimus</taxon>
    </lineage>
</organism>
<dbReference type="Proteomes" id="UP000822476">
    <property type="component" value="Unassembled WGS sequence"/>
</dbReference>
<dbReference type="OrthoDB" id="6159834at2759"/>
<feature type="domain" description="DUF4806" evidence="1">
    <location>
        <begin position="50"/>
        <end position="119"/>
    </location>
</feature>
<sequence length="183" mass="20760">MLSNLPKEDFQKVVHLNVRMREELHSMRLEVNALRFTLAESPAKLSDDFPVQFPLNSVEDVQLLNKQLEDRGLYLKMTDYVNQIGGRTMGNCARNIMDTVMTDELATNINWRGVNNKFSFAPTALSQLVCIRCYHAAEFPWFVAQGRKRENPEVDPESQRTVCAAVEEQIAHGCTGRGQGESI</sequence>
<dbReference type="PANTHER" id="PTHR34153">
    <property type="entry name" value="SI:CH211-262H13.3-RELATED-RELATED"/>
    <property type="match status" value="1"/>
</dbReference>
<dbReference type="InterPro" id="IPR032071">
    <property type="entry name" value="DUF4806"/>
</dbReference>
<keyword evidence="3" id="KW-1185">Reference proteome</keyword>
<dbReference type="Pfam" id="PF16064">
    <property type="entry name" value="DUF4806"/>
    <property type="match status" value="1"/>
</dbReference>
<evidence type="ECO:0000313" key="3">
    <source>
        <dbReference type="Proteomes" id="UP000822476"/>
    </source>
</evidence>
<comment type="caution">
    <text evidence="2">The sequence shown here is derived from an EMBL/GenBank/DDBJ whole genome shotgun (WGS) entry which is preliminary data.</text>
</comment>
<evidence type="ECO:0000313" key="2">
    <source>
        <dbReference type="EMBL" id="KAF7233843.1"/>
    </source>
</evidence>
<dbReference type="EMBL" id="JTDE01018732">
    <property type="protein sequence ID" value="KAF7233843.1"/>
    <property type="molecule type" value="Genomic_DNA"/>
</dbReference>
<dbReference type="AlphaFoldDB" id="A0A8S9YF92"/>
<proteinExistence type="predicted"/>
<name>A0A8S9YF92_9TREM</name>
<protein>
    <recommendedName>
        <fullName evidence="1">DUF4806 domain-containing protein</fullName>
    </recommendedName>
</protein>